<dbReference type="SUPFAM" id="SSF57701">
    <property type="entry name" value="Zn2/Cys6 DNA-binding domain"/>
    <property type="match status" value="1"/>
</dbReference>
<evidence type="ECO:0000313" key="9">
    <source>
        <dbReference type="EMBL" id="ONH72809.1"/>
    </source>
</evidence>
<keyword evidence="7" id="KW-0539">Nucleus</keyword>
<accession>A0A1V2LJJ4</accession>
<dbReference type="InterPro" id="IPR036864">
    <property type="entry name" value="Zn2-C6_fun-type_DNA-bd_sf"/>
</dbReference>
<dbReference type="InterPro" id="IPR052202">
    <property type="entry name" value="Yeast_MetPath_Reg"/>
</dbReference>
<evidence type="ECO:0000256" key="3">
    <source>
        <dbReference type="ARBA" id="ARBA00022833"/>
    </source>
</evidence>
<dbReference type="GO" id="GO:0045944">
    <property type="term" value="P:positive regulation of transcription by RNA polymerase II"/>
    <property type="evidence" value="ECO:0007669"/>
    <property type="project" value="TreeGrafter"/>
</dbReference>
<dbReference type="InterPro" id="IPR007219">
    <property type="entry name" value="XnlR_reg_dom"/>
</dbReference>
<dbReference type="PROSITE" id="PS50048">
    <property type="entry name" value="ZN2_CY6_FUNGAL_2"/>
    <property type="match status" value="1"/>
</dbReference>
<comment type="caution">
    <text evidence="9">The sequence shown here is derived from an EMBL/GenBank/DDBJ whole genome shotgun (WGS) entry which is preliminary data.</text>
</comment>
<dbReference type="InterPro" id="IPR001138">
    <property type="entry name" value="Zn2Cys6_DnaBD"/>
</dbReference>
<keyword evidence="4" id="KW-0805">Transcription regulation</keyword>
<dbReference type="AlphaFoldDB" id="A0A1V2LJJ4"/>
<keyword evidence="2" id="KW-0479">Metal-binding</keyword>
<dbReference type="Pfam" id="PF04082">
    <property type="entry name" value="Fungal_trans"/>
    <property type="match status" value="1"/>
</dbReference>
<dbReference type="PANTHER" id="PTHR47782:SF12">
    <property type="entry name" value="ZN(II)2CYS6 TRANSCRIPTION FACTOR (EUROFUNG)"/>
    <property type="match status" value="1"/>
</dbReference>
<dbReference type="PANTHER" id="PTHR47782">
    <property type="entry name" value="ZN(II)2CYS6 TRANSCRIPTION FACTOR (EUROFUNG)-RELATED"/>
    <property type="match status" value="1"/>
</dbReference>
<proteinExistence type="predicted"/>
<dbReference type="SMART" id="SM00066">
    <property type="entry name" value="GAL4"/>
    <property type="match status" value="1"/>
</dbReference>
<evidence type="ECO:0000256" key="6">
    <source>
        <dbReference type="ARBA" id="ARBA00023163"/>
    </source>
</evidence>
<dbReference type="GO" id="GO:0006351">
    <property type="term" value="P:DNA-templated transcription"/>
    <property type="evidence" value="ECO:0007669"/>
    <property type="project" value="InterPro"/>
</dbReference>
<evidence type="ECO:0000256" key="4">
    <source>
        <dbReference type="ARBA" id="ARBA00023015"/>
    </source>
</evidence>
<protein>
    <submittedName>
        <fullName evidence="9">Regulatory protein CAT8</fullName>
    </submittedName>
</protein>
<evidence type="ECO:0000256" key="2">
    <source>
        <dbReference type="ARBA" id="ARBA00022723"/>
    </source>
</evidence>
<evidence type="ECO:0000256" key="5">
    <source>
        <dbReference type="ARBA" id="ARBA00023125"/>
    </source>
</evidence>
<keyword evidence="3" id="KW-0862">Zinc</keyword>
<dbReference type="GO" id="GO:0000981">
    <property type="term" value="F:DNA-binding transcription factor activity, RNA polymerase II-specific"/>
    <property type="evidence" value="ECO:0007669"/>
    <property type="project" value="InterPro"/>
</dbReference>
<keyword evidence="6" id="KW-0804">Transcription</keyword>
<dbReference type="Proteomes" id="UP000189274">
    <property type="component" value="Unassembled WGS sequence"/>
</dbReference>
<gene>
    <name evidence="9" type="ORF">BOH78_3506</name>
</gene>
<dbReference type="PROSITE" id="PS00463">
    <property type="entry name" value="ZN2_CY6_FUNGAL_1"/>
    <property type="match status" value="1"/>
</dbReference>
<organism evidence="9 10">
    <name type="scientific">Pichia kudriavzevii</name>
    <name type="common">Yeast</name>
    <name type="synonym">Issatchenkia orientalis</name>
    <dbReference type="NCBI Taxonomy" id="4909"/>
    <lineage>
        <taxon>Eukaryota</taxon>
        <taxon>Fungi</taxon>
        <taxon>Dikarya</taxon>
        <taxon>Ascomycota</taxon>
        <taxon>Saccharomycotina</taxon>
        <taxon>Pichiomycetes</taxon>
        <taxon>Pichiales</taxon>
        <taxon>Pichiaceae</taxon>
        <taxon>Pichia</taxon>
    </lineage>
</organism>
<comment type="subcellular location">
    <subcellularLocation>
        <location evidence="1">Nucleus</location>
    </subcellularLocation>
</comment>
<dbReference type="VEuPathDB" id="FungiDB:C5L36_0C00110"/>
<dbReference type="CDD" id="cd12148">
    <property type="entry name" value="fungal_TF_MHR"/>
    <property type="match status" value="1"/>
</dbReference>
<dbReference type="GO" id="GO:0005634">
    <property type="term" value="C:nucleus"/>
    <property type="evidence" value="ECO:0007669"/>
    <property type="project" value="UniProtKB-SubCell"/>
</dbReference>
<name>A0A1V2LJJ4_PICKU</name>
<keyword evidence="5" id="KW-0238">DNA-binding</keyword>
<feature type="domain" description="Zn(2)-C6 fungal-type" evidence="8">
    <location>
        <begin position="62"/>
        <end position="92"/>
    </location>
</feature>
<dbReference type="Pfam" id="PF00172">
    <property type="entry name" value="Zn_clus"/>
    <property type="match status" value="1"/>
</dbReference>
<dbReference type="GO" id="GO:0043565">
    <property type="term" value="F:sequence-specific DNA binding"/>
    <property type="evidence" value="ECO:0007669"/>
    <property type="project" value="TreeGrafter"/>
</dbReference>
<evidence type="ECO:0000259" key="8">
    <source>
        <dbReference type="PROSITE" id="PS50048"/>
    </source>
</evidence>
<dbReference type="EMBL" id="MQVM01000018">
    <property type="protein sequence ID" value="ONH72809.1"/>
    <property type="molecule type" value="Genomic_DNA"/>
</dbReference>
<sequence>MVILGIATTEHCVVENMEKQNSGMHKKKPTISINVFKPEKQNVQLKRPLRTRRSGGKHQMAACCACKKKRKKCDGKYPVCSTCERLGLECTMIYPPNGKEIKRDYLETLEKSVKELTSKLDILQSKNTTGAETISNRVARTFETKFSTSQVKYPPTLNKDNVLAEEVGFITLGAGGEPCYIGETSAYSIAKVISTSLTCPPFEEPHPWKDGGFSLNLELPFSHPDIKSGRELLSYYKESVHCQYPFLDWNYVEECFNLVLTEKSQEQVPNFFIYMIFAISSQLHDVSNKIQTSQYTRAYYSKAFQYANRTIESPTIYAVQAFLLIAVFSQKMPDSSSGVQILLELNDWILTFPFKNDASSTFETNNWSLISYHNSILLLLKPIFLEVSKRKKGSSKEHLEWFKVFTESASAICINYKNMYLKEKMSFTWLAMHSLRFRDTFERLSSIVKAAIESSCEVRGLSSPRTNDISSSRVFIEGSISIDSYLSCEKYRDMVKHIHSFSDENKTGIKPNVGGTINEEDSLENLLNIFDHSGDQYLRDLFDELEDNVLMIS</sequence>
<evidence type="ECO:0000256" key="1">
    <source>
        <dbReference type="ARBA" id="ARBA00004123"/>
    </source>
</evidence>
<reference evidence="10" key="1">
    <citation type="journal article" date="2017" name="Genome Announc.">
        <title>Genome sequences of Cyberlindnera fabianii 65, Pichia kudriavzevii 129, and Saccharomyces cerevisiae 131 isolated from fermented masau fruits in Zimbabwe.</title>
        <authorList>
            <person name="van Rijswijck I.M.H."/>
            <person name="Derks M.F.L."/>
            <person name="Abee T."/>
            <person name="de Ridder D."/>
            <person name="Smid E.J."/>
        </authorList>
    </citation>
    <scope>NUCLEOTIDE SEQUENCE [LARGE SCALE GENOMIC DNA]</scope>
    <source>
        <strain evidence="10">129</strain>
    </source>
</reference>
<dbReference type="Gene3D" id="4.10.240.10">
    <property type="entry name" value="Zn(2)-C6 fungal-type DNA-binding domain"/>
    <property type="match status" value="1"/>
</dbReference>
<evidence type="ECO:0000256" key="7">
    <source>
        <dbReference type="ARBA" id="ARBA00023242"/>
    </source>
</evidence>
<dbReference type="GO" id="GO:0008270">
    <property type="term" value="F:zinc ion binding"/>
    <property type="evidence" value="ECO:0007669"/>
    <property type="project" value="InterPro"/>
</dbReference>
<evidence type="ECO:0000313" key="10">
    <source>
        <dbReference type="Proteomes" id="UP000189274"/>
    </source>
</evidence>